<reference evidence="4" key="1">
    <citation type="submission" date="2021-03" db="EMBL/GenBank/DDBJ databases">
        <title>Genome sequencing and assembly of Tianweitania sediminis.</title>
        <authorList>
            <person name="Chhetri G."/>
        </authorList>
    </citation>
    <scope>NUCLEOTIDE SEQUENCE</scope>
    <source>
        <strain evidence="4">Z8</strain>
    </source>
</reference>
<organism evidence="4 5">
    <name type="scientific">Tianweitania sediminis</name>
    <dbReference type="NCBI Taxonomy" id="1502156"/>
    <lineage>
        <taxon>Bacteria</taxon>
        <taxon>Pseudomonadati</taxon>
        <taxon>Pseudomonadota</taxon>
        <taxon>Alphaproteobacteria</taxon>
        <taxon>Hyphomicrobiales</taxon>
        <taxon>Phyllobacteriaceae</taxon>
        <taxon>Tianweitania</taxon>
    </lineage>
</organism>
<evidence type="ECO:0000256" key="2">
    <source>
        <dbReference type="ARBA" id="ARBA00012438"/>
    </source>
</evidence>
<dbReference type="SUPFAM" id="SSF55874">
    <property type="entry name" value="ATPase domain of HSP90 chaperone/DNA topoisomerase II/histidine kinase"/>
    <property type="match status" value="1"/>
</dbReference>
<comment type="caution">
    <text evidence="4">The sequence shown here is derived from an EMBL/GenBank/DDBJ whole genome shotgun (WGS) entry which is preliminary data.</text>
</comment>
<evidence type="ECO:0000256" key="1">
    <source>
        <dbReference type="ARBA" id="ARBA00000085"/>
    </source>
</evidence>
<dbReference type="Proteomes" id="UP000666240">
    <property type="component" value="Unassembled WGS sequence"/>
</dbReference>
<protein>
    <recommendedName>
        <fullName evidence="2">histidine kinase</fullName>
        <ecNumber evidence="2">2.7.13.3</ecNumber>
    </recommendedName>
</protein>
<evidence type="ECO:0000259" key="3">
    <source>
        <dbReference type="PROSITE" id="PS50109"/>
    </source>
</evidence>
<proteinExistence type="predicted"/>
<dbReference type="EC" id="2.7.13.3" evidence="2"/>
<gene>
    <name evidence="4" type="ORF">J5Y06_22320</name>
</gene>
<dbReference type="PANTHER" id="PTHR43065">
    <property type="entry name" value="SENSOR HISTIDINE KINASE"/>
    <property type="match status" value="1"/>
</dbReference>
<dbReference type="Gene3D" id="3.30.565.10">
    <property type="entry name" value="Histidine kinase-like ATPase, C-terminal domain"/>
    <property type="match status" value="1"/>
</dbReference>
<feature type="domain" description="Histidine kinase" evidence="3">
    <location>
        <begin position="25"/>
        <end position="93"/>
    </location>
</feature>
<dbReference type="EMBL" id="JAGIYY010000014">
    <property type="protein sequence ID" value="MBP0441389.1"/>
    <property type="molecule type" value="Genomic_DNA"/>
</dbReference>
<dbReference type="InterPro" id="IPR005467">
    <property type="entry name" value="His_kinase_dom"/>
</dbReference>
<evidence type="ECO:0000313" key="4">
    <source>
        <dbReference type="EMBL" id="MBP0441389.1"/>
    </source>
</evidence>
<dbReference type="InterPro" id="IPR036890">
    <property type="entry name" value="HATPase_C_sf"/>
</dbReference>
<dbReference type="InterPro" id="IPR004358">
    <property type="entry name" value="Sig_transdc_His_kin-like_C"/>
</dbReference>
<dbReference type="InterPro" id="IPR003594">
    <property type="entry name" value="HATPase_dom"/>
</dbReference>
<dbReference type="PROSITE" id="PS50109">
    <property type="entry name" value="HIS_KIN"/>
    <property type="match status" value="1"/>
</dbReference>
<keyword evidence="5" id="KW-1185">Reference proteome</keyword>
<comment type="catalytic activity">
    <reaction evidence="1">
        <text>ATP + protein L-histidine = ADP + protein N-phospho-L-histidine.</text>
        <dbReference type="EC" id="2.7.13.3"/>
    </reaction>
</comment>
<dbReference type="AlphaFoldDB" id="A0A8J7UM33"/>
<accession>A0A8J7UM33</accession>
<dbReference type="GO" id="GO:0004673">
    <property type="term" value="F:protein histidine kinase activity"/>
    <property type="evidence" value="ECO:0007669"/>
    <property type="project" value="UniProtKB-EC"/>
</dbReference>
<sequence length="93" mass="10119">MGDQEAARRWHQCKGYNWRFWRKWIVLNVSDDGTGIGPGIVDKIIQPFFTTKSGPHNGLGLTAVSQMVQALGGSFSITSKPGNGTVASILFPI</sequence>
<dbReference type="Pfam" id="PF02518">
    <property type="entry name" value="HATPase_c"/>
    <property type="match status" value="1"/>
</dbReference>
<name>A0A8J7UM33_9HYPH</name>
<dbReference type="PRINTS" id="PR00344">
    <property type="entry name" value="BCTRLSENSOR"/>
</dbReference>
<evidence type="ECO:0000313" key="5">
    <source>
        <dbReference type="Proteomes" id="UP000666240"/>
    </source>
</evidence>